<dbReference type="EnsemblPlants" id="Ma01_t22770.1">
    <property type="protein sequence ID" value="Ma01_p22770.1"/>
    <property type="gene ID" value="Ma01_g22770"/>
</dbReference>
<reference evidence="5" key="1">
    <citation type="submission" date="2021-03" db="EMBL/GenBank/DDBJ databases">
        <authorList>
            <consortium name="Genoscope - CEA"/>
            <person name="William W."/>
        </authorList>
    </citation>
    <scope>NUCLEOTIDE SEQUENCE</scope>
    <source>
        <strain evidence="5">Doubled-haploid Pahang</strain>
    </source>
</reference>
<dbReference type="PRINTS" id="PR00364">
    <property type="entry name" value="DISEASERSIST"/>
</dbReference>
<dbReference type="Gramene" id="Ma01_t22770.1">
    <property type="protein sequence ID" value="Ma01_p22770.1"/>
    <property type="gene ID" value="Ma01_g22770"/>
</dbReference>
<reference evidence="6" key="2">
    <citation type="submission" date="2021-05" db="UniProtKB">
        <authorList>
            <consortium name="EnsemblPlants"/>
        </authorList>
    </citation>
    <scope>IDENTIFICATION</scope>
    <source>
        <strain evidence="6">subsp. malaccensis</strain>
    </source>
</reference>
<organism evidence="6 7">
    <name type="scientific">Musa acuminata subsp. malaccensis</name>
    <name type="common">Wild banana</name>
    <name type="synonym">Musa malaccensis</name>
    <dbReference type="NCBI Taxonomy" id="214687"/>
    <lineage>
        <taxon>Eukaryota</taxon>
        <taxon>Viridiplantae</taxon>
        <taxon>Streptophyta</taxon>
        <taxon>Embryophyta</taxon>
        <taxon>Tracheophyta</taxon>
        <taxon>Spermatophyta</taxon>
        <taxon>Magnoliopsida</taxon>
        <taxon>Liliopsida</taxon>
        <taxon>Zingiberales</taxon>
        <taxon>Musaceae</taxon>
        <taxon>Musa</taxon>
    </lineage>
</organism>
<dbReference type="SUPFAM" id="SSF52058">
    <property type="entry name" value="L domain-like"/>
    <property type="match status" value="2"/>
</dbReference>
<feature type="domain" description="NB-ARC" evidence="3">
    <location>
        <begin position="206"/>
        <end position="256"/>
    </location>
</feature>
<dbReference type="InterPro" id="IPR027417">
    <property type="entry name" value="P-loop_NTPase"/>
</dbReference>
<evidence type="ECO:0000259" key="4">
    <source>
        <dbReference type="Pfam" id="PF25019"/>
    </source>
</evidence>
<name>A0A804HXA0_MUSAM</name>
<feature type="signal peptide" evidence="2">
    <location>
        <begin position="1"/>
        <end position="18"/>
    </location>
</feature>
<proteinExistence type="predicted"/>
<evidence type="ECO:0000313" key="7">
    <source>
        <dbReference type="Proteomes" id="UP000012960"/>
    </source>
</evidence>
<dbReference type="InterPro" id="IPR032675">
    <property type="entry name" value="LRR_dom_sf"/>
</dbReference>
<evidence type="ECO:0000313" key="6">
    <source>
        <dbReference type="EnsemblPlants" id="Ma01_p22770.1"/>
    </source>
</evidence>
<dbReference type="Pfam" id="PF25019">
    <property type="entry name" value="LRR_R13L1-DRL21"/>
    <property type="match status" value="1"/>
</dbReference>
<dbReference type="InterPro" id="IPR056789">
    <property type="entry name" value="LRR_R13L1-DRL21"/>
</dbReference>
<dbReference type="Pfam" id="PF00931">
    <property type="entry name" value="NB-ARC"/>
    <property type="match status" value="2"/>
</dbReference>
<sequence length="1218" mass="138947">MAMIPVLFFTPVFPLSCSSPANNQVLCHLIQRSHHFLPQRWTVKMETSKSIALAADVRRLKTKAACLAKNRSMQRLCLSCKLSCLVDSLWIIQWACEAAEKQPEHEKNVETWVKDLEVAVLRADDILDMIKFGQLPRGPKDWVADAARELFYSIPPVLNFVAGCRLKSAVRKFEGMANEAKVRVFSKEDSSQSDAALLPAIFYGREENKEEIIRSLNHGERVAVIPIVGMAGTGKSTFARYIYSDQRRNFDVRMLVGRNFSNGAAAHPRVIRGRPLPLSELSAARGLIVREEEQDESQPPLDFAVTDREGHPSLRRFDNADRFQSAVEKIRQSLVGVRFLLVLLDVNVARPNLWERLMQVLREVGGNGSTVILTTTDTDIESTTQSRPSCSLPSLTREESWRLFKEHASLHHLPDKHHFWNPWIIEECHGHPLSVIIMAKKMRCRPVREYLLPDLSQFGAPRVSQDLPRLSSDLKRMYDKLTYDHERSLVSEKLHNCFTFLSLFPEDHHFCREEIVDLWAAENSMSLEEADGCFEAFMREGAFVLCEPQDEHDHESTPRGAAYKLRDLLPYFAQHVSSRKVYLTLSPGSFDLLQLDQDDDPRICQHLSFICEPESSGFPTDLLFQGPPWWLRTLLLLGPSTNEKCWVRDINDGNKAKTFQFLRVLHVRGITFRDLLPGVEKSKLVYLNVSRSDIEELPDSIGTLSNIKILKLSHCEKLRRFPKTIDRLRRLEKLDLEGCLLLAEVSFNWVGKLSRLEYLNLSQIGFKSLISSIGKLRGLKTLILAYCRRIQRLPKSTSKLLNLEKLDLEGCHFLEELPESKPESVMKNLKLLNTLHCASLSRMPSDVGRLSSLKSLPRYIASEEPGRSFMELQPLKDLEGELWLDKLNNIDDPEVARQAMIEKKEKLQALTLRWEQFYWDVKENAPVDTVKLVADALQPNPNLRSLKLILYTEEKLPSWMTKEALHLKSLLRIRLFTLKKCKSLPPLGELPHLKVVEISGMDAVVELEGSFYGRIGTFPSLERLALSQMPNLKRWSMPEDDDADGNNTYRRKQVRKNLFPRLAHVTFMQCPKLEPPDHPLPSITTLTIWLNNEKLYRSAAGLKSMASHVKKLSVFSCQDLWASSTCDGFWGLTSLEELEISACDNLTCMPEGINQLTSLQNLKIICCRSVNSLPEWLNDLTSLRLLSFSACPVLRSRPRGLKRSHGLRVTVEGCPLLK</sequence>
<dbReference type="Gene3D" id="3.40.50.300">
    <property type="entry name" value="P-loop containing nucleotide triphosphate hydrolases"/>
    <property type="match status" value="1"/>
</dbReference>
<keyword evidence="2" id="KW-0732">Signal</keyword>
<dbReference type="EMBL" id="HG996466">
    <property type="protein sequence ID" value="CAG1860532.1"/>
    <property type="molecule type" value="Genomic_DNA"/>
</dbReference>
<protein>
    <submittedName>
        <fullName evidence="5">(wild Malaysian banana) hypothetical protein</fullName>
    </submittedName>
</protein>
<keyword evidence="7" id="KW-1185">Reference proteome</keyword>
<evidence type="ECO:0000256" key="2">
    <source>
        <dbReference type="SAM" id="SignalP"/>
    </source>
</evidence>
<accession>A0A804HXA0</accession>
<gene>
    <name evidence="5" type="ORF">GSMUA_98360.1</name>
</gene>
<feature type="domain" description="NB-ARC" evidence="3">
    <location>
        <begin position="325"/>
        <end position="408"/>
    </location>
</feature>
<dbReference type="Proteomes" id="UP000012960">
    <property type="component" value="Unplaced"/>
</dbReference>
<dbReference type="PANTHER" id="PTHR36766:SF40">
    <property type="entry name" value="DISEASE RESISTANCE PROTEIN RGA3"/>
    <property type="match status" value="1"/>
</dbReference>
<dbReference type="PANTHER" id="PTHR36766">
    <property type="entry name" value="PLANT BROAD-SPECTRUM MILDEW RESISTANCE PROTEIN RPW8"/>
    <property type="match status" value="1"/>
</dbReference>
<feature type="chain" id="PRO_5033611054" evidence="2">
    <location>
        <begin position="19"/>
        <end position="1218"/>
    </location>
</feature>
<feature type="domain" description="R13L1/DRL21-like LRR repeat region" evidence="4">
    <location>
        <begin position="871"/>
        <end position="1001"/>
    </location>
</feature>
<dbReference type="SUPFAM" id="SSF52540">
    <property type="entry name" value="P-loop containing nucleoside triphosphate hydrolases"/>
    <property type="match status" value="1"/>
</dbReference>
<evidence type="ECO:0000313" key="5">
    <source>
        <dbReference type="EMBL" id="CAG1860532.1"/>
    </source>
</evidence>
<dbReference type="InterPro" id="IPR002182">
    <property type="entry name" value="NB-ARC"/>
</dbReference>
<keyword evidence="1" id="KW-0433">Leucine-rich repeat</keyword>
<dbReference type="Gene3D" id="3.80.10.10">
    <property type="entry name" value="Ribonuclease Inhibitor"/>
    <property type="match status" value="3"/>
</dbReference>
<dbReference type="OrthoDB" id="687176at2759"/>
<dbReference type="AlphaFoldDB" id="A0A804HXA0"/>
<dbReference type="FunCoup" id="A0A804HXA0">
    <property type="interactions" value="12"/>
</dbReference>
<evidence type="ECO:0000256" key="1">
    <source>
        <dbReference type="ARBA" id="ARBA00022614"/>
    </source>
</evidence>
<evidence type="ECO:0000259" key="3">
    <source>
        <dbReference type="Pfam" id="PF00931"/>
    </source>
</evidence>
<dbReference type="GO" id="GO:0043531">
    <property type="term" value="F:ADP binding"/>
    <property type="evidence" value="ECO:0007669"/>
    <property type="project" value="InterPro"/>
</dbReference>
<dbReference type="InParanoid" id="A0A804HXA0"/>
<dbReference type="KEGG" id="mus:103973712"/>